<accession>A0A2P2PUW7</accession>
<evidence type="ECO:0000313" key="1">
    <source>
        <dbReference type="EMBL" id="MBX58518.1"/>
    </source>
</evidence>
<dbReference type="EMBL" id="GGEC01078034">
    <property type="protein sequence ID" value="MBX58518.1"/>
    <property type="molecule type" value="Transcribed_RNA"/>
</dbReference>
<organism evidence="1">
    <name type="scientific">Rhizophora mucronata</name>
    <name type="common">Asiatic mangrove</name>
    <dbReference type="NCBI Taxonomy" id="61149"/>
    <lineage>
        <taxon>Eukaryota</taxon>
        <taxon>Viridiplantae</taxon>
        <taxon>Streptophyta</taxon>
        <taxon>Embryophyta</taxon>
        <taxon>Tracheophyta</taxon>
        <taxon>Spermatophyta</taxon>
        <taxon>Magnoliopsida</taxon>
        <taxon>eudicotyledons</taxon>
        <taxon>Gunneridae</taxon>
        <taxon>Pentapetalae</taxon>
        <taxon>rosids</taxon>
        <taxon>fabids</taxon>
        <taxon>Malpighiales</taxon>
        <taxon>Rhizophoraceae</taxon>
        <taxon>Rhizophora</taxon>
    </lineage>
</organism>
<name>A0A2P2PUW7_RHIMU</name>
<proteinExistence type="predicted"/>
<sequence>MKVLSCCMVEIVTYY</sequence>
<protein>
    <submittedName>
        <fullName evidence="1">Uncharacterized protein</fullName>
    </submittedName>
</protein>
<reference evidence="1" key="1">
    <citation type="submission" date="2018-02" db="EMBL/GenBank/DDBJ databases">
        <title>Rhizophora mucronata_Transcriptome.</title>
        <authorList>
            <person name="Meera S.P."/>
            <person name="Sreeshan A."/>
            <person name="Augustine A."/>
        </authorList>
    </citation>
    <scope>NUCLEOTIDE SEQUENCE</scope>
    <source>
        <tissue evidence="1">Leaf</tissue>
    </source>
</reference>